<evidence type="ECO:0000313" key="1">
    <source>
        <dbReference type="EMBL" id="PTQ99943.1"/>
    </source>
</evidence>
<accession>A0A2T5JDW3</accession>
<dbReference type="Proteomes" id="UP000244168">
    <property type="component" value="Unassembled WGS sequence"/>
</dbReference>
<protein>
    <submittedName>
        <fullName evidence="1">Uncharacterized protein</fullName>
    </submittedName>
</protein>
<comment type="caution">
    <text evidence="1">The sequence shown here is derived from an EMBL/GenBank/DDBJ whole genome shotgun (WGS) entry which is preliminary data.</text>
</comment>
<gene>
    <name evidence="1" type="ORF">C8P68_102774</name>
</gene>
<sequence>MEKILPVFLPLLILPIFSIGQQKPIKYDPFKKYKVENFINVDAIDSIEVYNTWTNKKWMVKNKNLDYLKYIIKKSTGIASVIVKPGHLYLRFFSKQKLDHYDTYAYTDCIVFDCLYDKKTLEPYKDTPLFTISFSNKIDWDKLK</sequence>
<reference evidence="1 2" key="1">
    <citation type="submission" date="2018-04" db="EMBL/GenBank/DDBJ databases">
        <title>Genomic Encyclopedia of Archaeal and Bacterial Type Strains, Phase II (KMG-II): from individual species to whole genera.</title>
        <authorList>
            <person name="Goeker M."/>
        </authorList>
    </citation>
    <scope>NUCLEOTIDE SEQUENCE [LARGE SCALE GENOMIC DNA]</scope>
    <source>
        <strain evidence="1 2">DSM 26809</strain>
    </source>
</reference>
<keyword evidence="2" id="KW-1185">Reference proteome</keyword>
<organism evidence="1 2">
    <name type="scientific">Mucilaginibacter yixingensis</name>
    <dbReference type="NCBI Taxonomy" id="1295612"/>
    <lineage>
        <taxon>Bacteria</taxon>
        <taxon>Pseudomonadati</taxon>
        <taxon>Bacteroidota</taxon>
        <taxon>Sphingobacteriia</taxon>
        <taxon>Sphingobacteriales</taxon>
        <taxon>Sphingobacteriaceae</taxon>
        <taxon>Mucilaginibacter</taxon>
    </lineage>
</organism>
<dbReference type="AlphaFoldDB" id="A0A2T5JDW3"/>
<dbReference type="RefSeq" id="WP_107827846.1">
    <property type="nucleotide sequence ID" value="NZ_CP160205.1"/>
</dbReference>
<proteinExistence type="predicted"/>
<dbReference type="EMBL" id="QAOQ01000002">
    <property type="protein sequence ID" value="PTQ99943.1"/>
    <property type="molecule type" value="Genomic_DNA"/>
</dbReference>
<evidence type="ECO:0000313" key="2">
    <source>
        <dbReference type="Proteomes" id="UP000244168"/>
    </source>
</evidence>
<name>A0A2T5JDW3_9SPHI</name>